<evidence type="ECO:0000256" key="1">
    <source>
        <dbReference type="SAM" id="SignalP"/>
    </source>
</evidence>
<feature type="signal peptide" evidence="1">
    <location>
        <begin position="1"/>
        <end position="17"/>
    </location>
</feature>
<dbReference type="AlphaFoldDB" id="A0AAV9U8W7"/>
<dbReference type="Proteomes" id="UP001375240">
    <property type="component" value="Unassembled WGS sequence"/>
</dbReference>
<comment type="caution">
    <text evidence="2">The sequence shown here is derived from an EMBL/GenBank/DDBJ whole genome shotgun (WGS) entry which is preliminary data.</text>
</comment>
<dbReference type="EMBL" id="JAVHNQ010000010">
    <property type="protein sequence ID" value="KAK6337768.1"/>
    <property type="molecule type" value="Genomic_DNA"/>
</dbReference>
<evidence type="ECO:0000313" key="2">
    <source>
        <dbReference type="EMBL" id="KAK6337768.1"/>
    </source>
</evidence>
<sequence length="405" mass="44544">MHIYFFHTFLFIAAAAADLVHIGNPACDDIREYVQCLPRKLAKSPGIGIHLAAEYGTVSVSYHNGTTVDIARINSSLEFTSLMNIFALEGNCILPSARTPLDRLYQRLEHSRRERRKSVGQPASYESSVLAQMIGALRHEASIALNTRITHALVTHPPLPGLKYDDLLDAAFHEGITLLHGFSNGSHTAPKPDISTLLTAAYAGVGLGLCENYTDTAACRAEEHEMDTETSDSRRSINMLRVSLDARTLSIDVARCASAAACVGGKEGRDLHELGFHSDMHKWNPQQYWTTLQNHILEAGKQLESGGLDAVIVHGESARSPEFITKLVEVLPVLGASPTLTQSIMKDLEEDKWDCEPEFLAARGAAEMAKRVQAGQRLYDDQKACHRAKAKLKFEGVRMQQAASW</sequence>
<gene>
    <name evidence="2" type="ORF">TWF696_001248</name>
</gene>
<keyword evidence="1" id="KW-0732">Signal</keyword>
<feature type="chain" id="PRO_5043395900" evidence="1">
    <location>
        <begin position="18"/>
        <end position="405"/>
    </location>
</feature>
<organism evidence="2 3">
    <name type="scientific">Orbilia brochopaga</name>
    <dbReference type="NCBI Taxonomy" id="3140254"/>
    <lineage>
        <taxon>Eukaryota</taxon>
        <taxon>Fungi</taxon>
        <taxon>Dikarya</taxon>
        <taxon>Ascomycota</taxon>
        <taxon>Pezizomycotina</taxon>
        <taxon>Orbiliomycetes</taxon>
        <taxon>Orbiliales</taxon>
        <taxon>Orbiliaceae</taxon>
        <taxon>Orbilia</taxon>
    </lineage>
</organism>
<keyword evidence="3" id="KW-1185">Reference proteome</keyword>
<protein>
    <submittedName>
        <fullName evidence="2">Uncharacterized protein</fullName>
    </submittedName>
</protein>
<name>A0AAV9U8W7_9PEZI</name>
<proteinExistence type="predicted"/>
<reference evidence="2 3" key="1">
    <citation type="submission" date="2019-10" db="EMBL/GenBank/DDBJ databases">
        <authorList>
            <person name="Palmer J.M."/>
        </authorList>
    </citation>
    <scope>NUCLEOTIDE SEQUENCE [LARGE SCALE GENOMIC DNA]</scope>
    <source>
        <strain evidence="2 3">TWF696</strain>
    </source>
</reference>
<evidence type="ECO:0000313" key="3">
    <source>
        <dbReference type="Proteomes" id="UP001375240"/>
    </source>
</evidence>
<accession>A0AAV9U8W7</accession>